<dbReference type="PANTHER" id="PTHR21032">
    <property type="entry name" value="G PATCH DOMAIN-CONTAINING PROTEIN 11"/>
    <property type="match status" value="1"/>
</dbReference>
<dbReference type="AlphaFoldDB" id="A0A0M9WFN6"/>
<protein>
    <recommendedName>
        <fullName evidence="2">G-patch domain-containing protein</fullName>
    </recommendedName>
</protein>
<keyword evidence="4" id="KW-1185">Reference proteome</keyword>
<dbReference type="OrthoDB" id="786951at2759"/>
<proteinExistence type="predicted"/>
<reference evidence="3 4" key="1">
    <citation type="submission" date="2015-08" db="EMBL/GenBank/DDBJ databases">
        <title>Genome sequencing of Penicillium nordicum.</title>
        <authorList>
            <person name="Nguyen H.D."/>
            <person name="Seifert K.A."/>
        </authorList>
    </citation>
    <scope>NUCLEOTIDE SEQUENCE [LARGE SCALE GENOMIC DNA]</scope>
    <source>
        <strain evidence="3 4">DAOMC 185683</strain>
    </source>
</reference>
<feature type="region of interest" description="Disordered" evidence="1">
    <location>
        <begin position="168"/>
        <end position="191"/>
    </location>
</feature>
<dbReference type="PROSITE" id="PS50174">
    <property type="entry name" value="G_PATCH"/>
    <property type="match status" value="1"/>
</dbReference>
<name>A0A0M9WFN6_9EURO</name>
<dbReference type="InterPro" id="IPR000467">
    <property type="entry name" value="G_patch_dom"/>
</dbReference>
<evidence type="ECO:0000313" key="4">
    <source>
        <dbReference type="Proteomes" id="UP000037696"/>
    </source>
</evidence>
<dbReference type="PANTHER" id="PTHR21032:SF0">
    <property type="entry name" value="G PATCH DOMAIN-CONTAINING PROTEIN 11"/>
    <property type="match status" value="1"/>
</dbReference>
<evidence type="ECO:0000256" key="1">
    <source>
        <dbReference type="SAM" id="MobiDB-lite"/>
    </source>
</evidence>
<gene>
    <name evidence="3" type="ORF">ACN38_g6210</name>
</gene>
<sequence>MNQSQSYVSVASLPVPPPQVFSLLHLFGILDHTSTLGIMASDDEDDYMNMVIEEPTQKETFTQKKRRELREAEARGRVPSKAERAAREAARREEALATSTLNPTNKGFQMMAKLGFKPGGVLGKPAANDNDSGTTNTANFLKSRAEPLNLTLKENRGGIGLDTEKKRKLREEAEEATKRIKHEEGSYRDRVREERELKRIEAQVRAAQKVAERLDGESESGATTDKEKEQGTGSSAKSSKEEEDDSTDPSQTRDGPDAPATKKKPIKLTSQINVLYRGLIRERERNDSDRQARHALQSSLSSSFFPNLLRLPEYDDSTMDREDKRALDRALDNEPDQNTSTLEIELEEDDEELDAFNALEPAERLHKLVLFLREKYRVSWPDRGGSRLIYQSPHSPTSYGKVCISTKCHIYLTNAGGGGERVFIINMLQSSLLNHNNIHEVLGIIKKGIQIRKEKEK</sequence>
<feature type="domain" description="G-patch" evidence="2">
    <location>
        <begin position="103"/>
        <end position="164"/>
    </location>
</feature>
<dbReference type="EMBL" id="LHQQ01000094">
    <property type="protein sequence ID" value="KOS42893.1"/>
    <property type="molecule type" value="Genomic_DNA"/>
</dbReference>
<dbReference type="GO" id="GO:0000776">
    <property type="term" value="C:kinetochore"/>
    <property type="evidence" value="ECO:0007669"/>
    <property type="project" value="TreeGrafter"/>
</dbReference>
<dbReference type="GO" id="GO:0003676">
    <property type="term" value="F:nucleic acid binding"/>
    <property type="evidence" value="ECO:0007669"/>
    <property type="project" value="InterPro"/>
</dbReference>
<dbReference type="InterPro" id="IPR039249">
    <property type="entry name" value="GPATCH11"/>
</dbReference>
<organism evidence="3 4">
    <name type="scientific">Penicillium nordicum</name>
    <dbReference type="NCBI Taxonomy" id="229535"/>
    <lineage>
        <taxon>Eukaryota</taxon>
        <taxon>Fungi</taxon>
        <taxon>Dikarya</taxon>
        <taxon>Ascomycota</taxon>
        <taxon>Pezizomycotina</taxon>
        <taxon>Eurotiomycetes</taxon>
        <taxon>Eurotiomycetidae</taxon>
        <taxon>Eurotiales</taxon>
        <taxon>Aspergillaceae</taxon>
        <taxon>Penicillium</taxon>
    </lineage>
</organism>
<feature type="compositionally biased region" description="Basic and acidic residues" evidence="1">
    <location>
        <begin position="69"/>
        <end position="95"/>
    </location>
</feature>
<dbReference type="Proteomes" id="UP000037696">
    <property type="component" value="Unassembled WGS sequence"/>
</dbReference>
<evidence type="ECO:0000313" key="3">
    <source>
        <dbReference type="EMBL" id="KOS42893.1"/>
    </source>
</evidence>
<feature type="region of interest" description="Disordered" evidence="1">
    <location>
        <begin position="209"/>
        <end position="266"/>
    </location>
</feature>
<feature type="region of interest" description="Disordered" evidence="1">
    <location>
        <begin position="69"/>
        <end position="100"/>
    </location>
</feature>
<evidence type="ECO:0000259" key="2">
    <source>
        <dbReference type="PROSITE" id="PS50174"/>
    </source>
</evidence>
<accession>A0A0M9WFN6</accession>
<comment type="caution">
    <text evidence="3">The sequence shown here is derived from an EMBL/GenBank/DDBJ whole genome shotgun (WGS) entry which is preliminary data.</text>
</comment>